<gene>
    <name evidence="2" type="ORF">AVDCRST_MAG09-211</name>
</gene>
<keyword evidence="1" id="KW-0472">Membrane</keyword>
<evidence type="ECO:0000313" key="2">
    <source>
        <dbReference type="EMBL" id="CAA9494024.1"/>
    </source>
</evidence>
<keyword evidence="1" id="KW-0812">Transmembrane</keyword>
<feature type="transmembrane region" description="Helical" evidence="1">
    <location>
        <begin position="25"/>
        <end position="45"/>
    </location>
</feature>
<dbReference type="RefSeq" id="WP_294171769.1">
    <property type="nucleotide sequence ID" value="NZ_CADCVZ010000007.1"/>
</dbReference>
<accession>A0A6J4SBM1</accession>
<name>A0A6J4SBM1_9SPHN</name>
<sequence length="46" mass="4700">MADDTPEHLTGTEARAGTTPHVARVALIGGLGLVILIFAIILFVAG</sequence>
<dbReference type="EMBL" id="CADCVZ010000007">
    <property type="protein sequence ID" value="CAA9494024.1"/>
    <property type="molecule type" value="Genomic_DNA"/>
</dbReference>
<keyword evidence="1" id="KW-1133">Transmembrane helix</keyword>
<dbReference type="AlphaFoldDB" id="A0A6J4SBM1"/>
<organism evidence="2">
    <name type="scientific">uncultured Sphingomonas sp</name>
    <dbReference type="NCBI Taxonomy" id="158754"/>
    <lineage>
        <taxon>Bacteria</taxon>
        <taxon>Pseudomonadati</taxon>
        <taxon>Pseudomonadota</taxon>
        <taxon>Alphaproteobacteria</taxon>
        <taxon>Sphingomonadales</taxon>
        <taxon>Sphingomonadaceae</taxon>
        <taxon>Sphingomonas</taxon>
        <taxon>environmental samples</taxon>
    </lineage>
</organism>
<proteinExistence type="predicted"/>
<evidence type="ECO:0000256" key="1">
    <source>
        <dbReference type="SAM" id="Phobius"/>
    </source>
</evidence>
<reference evidence="2" key="1">
    <citation type="submission" date="2020-02" db="EMBL/GenBank/DDBJ databases">
        <authorList>
            <person name="Meier V. D."/>
        </authorList>
    </citation>
    <scope>NUCLEOTIDE SEQUENCE</scope>
    <source>
        <strain evidence="2">AVDCRST_MAG09</strain>
    </source>
</reference>
<protein>
    <submittedName>
        <fullName evidence="2">Uncharacterized protein</fullName>
    </submittedName>
</protein>